<dbReference type="PANTHER" id="PTHR30419">
    <property type="entry name" value="HTH-TYPE TRANSCRIPTIONAL REGULATOR YBHD"/>
    <property type="match status" value="1"/>
</dbReference>
<dbReference type="GO" id="GO:0003677">
    <property type="term" value="F:DNA binding"/>
    <property type="evidence" value="ECO:0007669"/>
    <property type="project" value="UniProtKB-KW"/>
</dbReference>
<evidence type="ECO:0000256" key="3">
    <source>
        <dbReference type="ARBA" id="ARBA00023163"/>
    </source>
</evidence>
<dbReference type="InterPro" id="IPR005119">
    <property type="entry name" value="LysR_subst-bd"/>
</dbReference>
<dbReference type="Gene3D" id="3.40.190.10">
    <property type="entry name" value="Periplasmic binding protein-like II"/>
    <property type="match status" value="2"/>
</dbReference>
<proteinExistence type="predicted"/>
<keyword evidence="6" id="KW-1185">Reference proteome</keyword>
<dbReference type="Pfam" id="PF03466">
    <property type="entry name" value="LysR_substrate"/>
    <property type="match status" value="1"/>
</dbReference>
<dbReference type="InterPro" id="IPR000847">
    <property type="entry name" value="LysR_HTH_N"/>
</dbReference>
<dbReference type="Proteomes" id="UP000182975">
    <property type="component" value="Unassembled WGS sequence"/>
</dbReference>
<evidence type="ECO:0000256" key="2">
    <source>
        <dbReference type="ARBA" id="ARBA00023125"/>
    </source>
</evidence>
<feature type="domain" description="HTH lysR-type" evidence="4">
    <location>
        <begin position="1"/>
        <end position="20"/>
    </location>
</feature>
<dbReference type="GO" id="GO:0005829">
    <property type="term" value="C:cytosol"/>
    <property type="evidence" value="ECO:0007669"/>
    <property type="project" value="TreeGrafter"/>
</dbReference>
<evidence type="ECO:0000256" key="1">
    <source>
        <dbReference type="ARBA" id="ARBA00023015"/>
    </source>
</evidence>
<dbReference type="InterPro" id="IPR050950">
    <property type="entry name" value="HTH-type_LysR_regulators"/>
</dbReference>
<evidence type="ECO:0000259" key="4">
    <source>
        <dbReference type="PROSITE" id="PS50931"/>
    </source>
</evidence>
<keyword evidence="2 5" id="KW-0238">DNA-binding</keyword>
<dbReference type="EMBL" id="FOEC01000006">
    <property type="protein sequence ID" value="SEO77666.1"/>
    <property type="molecule type" value="Genomic_DNA"/>
</dbReference>
<dbReference type="PANTHER" id="PTHR30419:SF8">
    <property type="entry name" value="NITROGEN ASSIMILATION TRANSCRIPTIONAL ACTIVATOR-RELATED"/>
    <property type="match status" value="1"/>
</dbReference>
<name>A0A1H8SGM2_9ACTN</name>
<dbReference type="SUPFAM" id="SSF53850">
    <property type="entry name" value="Periplasmic binding protein-like II"/>
    <property type="match status" value="1"/>
</dbReference>
<keyword evidence="1" id="KW-0805">Transcription regulation</keyword>
<gene>
    <name evidence="5" type="ORF">SAMN02910314_01175</name>
</gene>
<dbReference type="CDD" id="cd05466">
    <property type="entry name" value="PBP2_LTTR_substrate"/>
    <property type="match status" value="1"/>
</dbReference>
<dbReference type="PROSITE" id="PS50931">
    <property type="entry name" value="HTH_LYSR"/>
    <property type="match status" value="1"/>
</dbReference>
<reference evidence="6" key="1">
    <citation type="submission" date="2016-10" db="EMBL/GenBank/DDBJ databases">
        <authorList>
            <person name="Varghese N."/>
        </authorList>
    </citation>
    <scope>NUCLEOTIDE SEQUENCE [LARGE SCALE GENOMIC DNA]</scope>
    <source>
        <strain evidence="6">DSM 21843</strain>
    </source>
</reference>
<evidence type="ECO:0000313" key="6">
    <source>
        <dbReference type="Proteomes" id="UP000182975"/>
    </source>
</evidence>
<sequence length="269" mass="30726">MERTLGYPLFKRDEIGVHPTERALAIYPAALDCMKGYQSFVQVADDQLLESKPIVRIGFADGIIDALPDDFLFQLEQECPYCQITVEKHYVNRCIDLLREDELDMVICSTPGSTAGLRERILTRFPIYVAIPRAIMDCSMREPTLEDLSHLEFFALGNDFPNDREVETLFDERGLPFRMNTQYNDYDIILNEVRRGRGCTFVPATCVDAIRCASVQIVDFPLRNHTWNIGLYYEEGLHAHATQQVIDAICAHFPVTQPHAEKHRAALAQ</sequence>
<accession>A0A1H8SGM2</accession>
<dbReference type="STRING" id="79604.AAY81_06045"/>
<organism evidence="5 6">
    <name type="scientific">Denitrobacterium detoxificans</name>
    <dbReference type="NCBI Taxonomy" id="79604"/>
    <lineage>
        <taxon>Bacteria</taxon>
        <taxon>Bacillati</taxon>
        <taxon>Actinomycetota</taxon>
        <taxon>Coriobacteriia</taxon>
        <taxon>Eggerthellales</taxon>
        <taxon>Eggerthellaceae</taxon>
        <taxon>Denitrobacterium</taxon>
    </lineage>
</organism>
<protein>
    <submittedName>
        <fullName evidence="5">DNA-binding transcriptional regulator, LysR family</fullName>
    </submittedName>
</protein>
<dbReference type="AlphaFoldDB" id="A0A1H8SGM2"/>
<keyword evidence="3" id="KW-0804">Transcription</keyword>
<dbReference type="GO" id="GO:0003700">
    <property type="term" value="F:DNA-binding transcription factor activity"/>
    <property type="evidence" value="ECO:0007669"/>
    <property type="project" value="InterPro"/>
</dbReference>
<evidence type="ECO:0000313" key="5">
    <source>
        <dbReference type="EMBL" id="SEO77666.1"/>
    </source>
</evidence>